<evidence type="ECO:0000256" key="3">
    <source>
        <dbReference type="ARBA" id="ARBA00022771"/>
    </source>
</evidence>
<protein>
    <submittedName>
        <fullName evidence="8">Chaperone DnaJ protein</fullName>
    </submittedName>
</protein>
<dbReference type="Gene3D" id="2.60.260.20">
    <property type="entry name" value="Urease metallochaperone UreE, N-terminal domain"/>
    <property type="match status" value="2"/>
</dbReference>
<sequence>MSFSLPLAGVGQSANSREVVNPSLSWKNVARITTMRHQHARVQRWAMRAVNPALSYGGVFGGLLRSPRRGDCMAFMACGAAAAAGSVGLGVSRRFTSTNAKKDLYSVLGVARNASQEEIKSAYKRKAKQLHPDVNPNPRAAEDFADVKQAFDVLSDPQKRSMYDMTGNSGAADRFGAGPGFNPFAQAGGENPFAGGNPFGGANPFSSAAGGQGFSFNDFEEIFQKMSGAGKDKTRKPQGPEPGADIHFKLRLSFLEAVNGCSKEISYNTFRRCGSCTGSGFQDSGAKAKCVHCGGRGKKVMSTGFFHMQQDCTHCGGTGETGRSSCTHCSGKGIVKDRSVQTLPVPKGVDNKERLKVTGKGEAGVRNGPPGNLYVEITVDEHSVFHREGCDIHVITPISLATAVLGGTVRVPTLTGEVETKVPVGTQQGDKLVLRGRGVHRPNQNKTGDFFIHFAVLLPKSLTERQKSLIAEFSKDEKPLELTDPQLQELKNRYKSWFSA</sequence>
<dbReference type="SMART" id="SM00271">
    <property type="entry name" value="DnaJ"/>
    <property type="match status" value="1"/>
</dbReference>
<dbReference type="Pfam" id="PF01556">
    <property type="entry name" value="DnaJ_C"/>
    <property type="match status" value="1"/>
</dbReference>
<dbReference type="GO" id="GO:0051082">
    <property type="term" value="F:unfolded protein binding"/>
    <property type="evidence" value="ECO:0007669"/>
    <property type="project" value="InterPro"/>
</dbReference>
<dbReference type="CDD" id="cd06257">
    <property type="entry name" value="DnaJ"/>
    <property type="match status" value="1"/>
</dbReference>
<dbReference type="GO" id="GO:0008270">
    <property type="term" value="F:zinc ion binding"/>
    <property type="evidence" value="ECO:0007669"/>
    <property type="project" value="UniProtKB-KW"/>
</dbReference>
<evidence type="ECO:0000313" key="9">
    <source>
        <dbReference type="Proteomes" id="UP000031737"/>
    </source>
</evidence>
<feature type="domain" description="CR-type" evidence="7">
    <location>
        <begin position="260"/>
        <end position="338"/>
    </location>
</feature>
<dbReference type="AlphaFoldDB" id="A0A061J9H0"/>
<keyword evidence="3 5" id="KW-0863">Zinc-finger</keyword>
<dbReference type="GO" id="GO:0042026">
    <property type="term" value="P:protein refolding"/>
    <property type="evidence" value="ECO:0007669"/>
    <property type="project" value="TreeGrafter"/>
</dbReference>
<evidence type="ECO:0000256" key="1">
    <source>
        <dbReference type="ARBA" id="ARBA00022723"/>
    </source>
</evidence>
<dbReference type="Proteomes" id="UP000031737">
    <property type="component" value="Unassembled WGS sequence"/>
</dbReference>
<dbReference type="InterPro" id="IPR018253">
    <property type="entry name" value="DnaJ_domain_CS"/>
</dbReference>
<dbReference type="PANTHER" id="PTHR43096:SF10">
    <property type="entry name" value="CHAPERONE PROTEIN DNAJ A6, CHLOROPLASTIC"/>
    <property type="match status" value="1"/>
</dbReference>
<dbReference type="CDD" id="cd10719">
    <property type="entry name" value="DnaJ_zf"/>
    <property type="match status" value="1"/>
</dbReference>
<dbReference type="GO" id="GO:0031072">
    <property type="term" value="F:heat shock protein binding"/>
    <property type="evidence" value="ECO:0007669"/>
    <property type="project" value="InterPro"/>
</dbReference>
<dbReference type="SUPFAM" id="SSF49493">
    <property type="entry name" value="HSP40/DnaJ peptide-binding domain"/>
    <property type="match status" value="2"/>
</dbReference>
<dbReference type="InterPro" id="IPR036869">
    <property type="entry name" value="J_dom_sf"/>
</dbReference>
<evidence type="ECO:0000259" key="7">
    <source>
        <dbReference type="PROSITE" id="PS51188"/>
    </source>
</evidence>
<gene>
    <name evidence="8" type="ORF">TRSC58_02336</name>
</gene>
<accession>A0A061J9H0</accession>
<dbReference type="PROSITE" id="PS51188">
    <property type="entry name" value="ZF_CR"/>
    <property type="match status" value="1"/>
</dbReference>
<dbReference type="Gene3D" id="2.10.230.10">
    <property type="entry name" value="Heat shock protein DnaJ, cysteine-rich domain"/>
    <property type="match status" value="1"/>
</dbReference>
<dbReference type="InterPro" id="IPR012724">
    <property type="entry name" value="DnaJ"/>
</dbReference>
<evidence type="ECO:0000256" key="2">
    <source>
        <dbReference type="ARBA" id="ARBA00022737"/>
    </source>
</evidence>
<organism evidence="8 9">
    <name type="scientific">Trypanosoma rangeli SC58</name>
    <dbReference type="NCBI Taxonomy" id="429131"/>
    <lineage>
        <taxon>Eukaryota</taxon>
        <taxon>Discoba</taxon>
        <taxon>Euglenozoa</taxon>
        <taxon>Kinetoplastea</taxon>
        <taxon>Metakinetoplastina</taxon>
        <taxon>Trypanosomatida</taxon>
        <taxon>Trypanosomatidae</taxon>
        <taxon>Trypanosoma</taxon>
        <taxon>Herpetosoma</taxon>
    </lineage>
</organism>
<dbReference type="PANTHER" id="PTHR43096">
    <property type="entry name" value="DNAJ HOMOLOG 1, MITOCHONDRIAL-RELATED"/>
    <property type="match status" value="1"/>
</dbReference>
<dbReference type="InterPro" id="IPR001623">
    <property type="entry name" value="DnaJ_domain"/>
</dbReference>
<dbReference type="PRINTS" id="PR00625">
    <property type="entry name" value="JDOMAIN"/>
</dbReference>
<dbReference type="GO" id="GO:0005524">
    <property type="term" value="F:ATP binding"/>
    <property type="evidence" value="ECO:0007669"/>
    <property type="project" value="InterPro"/>
</dbReference>
<reference evidence="8 9" key="1">
    <citation type="submission" date="2013-07" db="EMBL/GenBank/DDBJ databases">
        <authorList>
            <person name="Stoco P.H."/>
            <person name="Wagner G."/>
            <person name="Gerber A."/>
            <person name="Zaha A."/>
            <person name="Thompson C."/>
            <person name="Bartholomeu D.C."/>
            <person name="Luckemeyer D.D."/>
            <person name="Bahia D."/>
            <person name="Loreto E."/>
            <person name="Prestes E.B."/>
            <person name="Lima F.M."/>
            <person name="Rodrigues-Luiz G."/>
            <person name="Vallejo G.A."/>
            <person name="Filho J.F."/>
            <person name="Monteiro K.M."/>
            <person name="Tyler K.M."/>
            <person name="de Almeida L.G."/>
            <person name="Ortiz M.F."/>
            <person name="Siervo M.A."/>
            <person name="de Moraes M.H."/>
            <person name="Cunha O.L."/>
            <person name="Mendonca-Neto R."/>
            <person name="Silva R."/>
            <person name="Teixeira S.M."/>
            <person name="Murta S.M."/>
            <person name="Sincero T.C."/>
            <person name="Mendes T.A."/>
            <person name="Urmenyi T.P."/>
            <person name="Silva V.G."/>
            <person name="da Rocha W.D."/>
            <person name="Andersson B."/>
            <person name="Romanha A.J."/>
            <person name="Steindel M."/>
            <person name="de Vasconcelos A.T."/>
            <person name="Grisard E.C."/>
        </authorList>
    </citation>
    <scope>NUCLEOTIDE SEQUENCE [LARGE SCALE GENOMIC DNA]</scope>
    <source>
        <strain evidence="8 9">SC58</strain>
    </source>
</reference>
<evidence type="ECO:0000313" key="8">
    <source>
        <dbReference type="EMBL" id="ESL09937.1"/>
    </source>
</evidence>
<dbReference type="InterPro" id="IPR008971">
    <property type="entry name" value="HSP40/DnaJ_pept-bd"/>
</dbReference>
<dbReference type="InterPro" id="IPR001305">
    <property type="entry name" value="HSP_DnaJ_Cys-rich_dom"/>
</dbReference>
<keyword evidence="9" id="KW-1185">Reference proteome</keyword>
<comment type="caution">
    <text evidence="8">The sequence shown here is derived from an EMBL/GenBank/DDBJ whole genome shotgun (WGS) entry which is preliminary data.</text>
</comment>
<dbReference type="SUPFAM" id="SSF57938">
    <property type="entry name" value="DnaJ/Hsp40 cysteine-rich domain"/>
    <property type="match status" value="1"/>
</dbReference>
<dbReference type="GO" id="GO:0009408">
    <property type="term" value="P:response to heat"/>
    <property type="evidence" value="ECO:0007669"/>
    <property type="project" value="InterPro"/>
</dbReference>
<feature type="domain" description="J" evidence="6">
    <location>
        <begin position="103"/>
        <end position="167"/>
    </location>
</feature>
<evidence type="ECO:0000259" key="6">
    <source>
        <dbReference type="PROSITE" id="PS50076"/>
    </source>
</evidence>
<dbReference type="Pfam" id="PF00684">
    <property type="entry name" value="DnaJ_CXXCXGXG"/>
    <property type="match status" value="1"/>
</dbReference>
<proteinExistence type="inferred from homology"/>
<keyword evidence="4 5" id="KW-0862">Zinc</keyword>
<evidence type="ECO:0000256" key="5">
    <source>
        <dbReference type="PROSITE-ProRule" id="PRU00546"/>
    </source>
</evidence>
<dbReference type="VEuPathDB" id="TriTrypDB:TRSC58_02336"/>
<evidence type="ECO:0000256" key="4">
    <source>
        <dbReference type="ARBA" id="ARBA00022833"/>
    </source>
</evidence>
<dbReference type="InterPro" id="IPR002939">
    <property type="entry name" value="DnaJ_C"/>
</dbReference>
<name>A0A061J9H0_TRYRA</name>
<feature type="zinc finger region" description="CR-type" evidence="5">
    <location>
        <begin position="260"/>
        <end position="338"/>
    </location>
</feature>
<dbReference type="Pfam" id="PF00226">
    <property type="entry name" value="DnaJ"/>
    <property type="match status" value="1"/>
</dbReference>
<dbReference type="HAMAP" id="MF_01152">
    <property type="entry name" value="DnaJ"/>
    <property type="match status" value="1"/>
</dbReference>
<dbReference type="EMBL" id="AUPL01002336">
    <property type="protein sequence ID" value="ESL09937.1"/>
    <property type="molecule type" value="Genomic_DNA"/>
</dbReference>
<dbReference type="PROSITE" id="PS00636">
    <property type="entry name" value="DNAJ_1"/>
    <property type="match status" value="1"/>
</dbReference>
<dbReference type="Gene3D" id="1.10.287.110">
    <property type="entry name" value="DnaJ domain"/>
    <property type="match status" value="1"/>
</dbReference>
<dbReference type="SUPFAM" id="SSF46565">
    <property type="entry name" value="Chaperone J-domain"/>
    <property type="match status" value="1"/>
</dbReference>
<dbReference type="InterPro" id="IPR036410">
    <property type="entry name" value="HSP_DnaJ_Cys-rich_dom_sf"/>
</dbReference>
<dbReference type="CDD" id="cd10747">
    <property type="entry name" value="DnaJ_C"/>
    <property type="match status" value="1"/>
</dbReference>
<keyword evidence="2" id="KW-0677">Repeat</keyword>
<dbReference type="PROSITE" id="PS50076">
    <property type="entry name" value="DNAJ_2"/>
    <property type="match status" value="1"/>
</dbReference>
<dbReference type="FunFam" id="2.60.260.20:FF:000050">
    <property type="entry name" value="Chaperone protein DNAj, putative"/>
    <property type="match status" value="1"/>
</dbReference>
<keyword evidence="1 5" id="KW-0479">Metal-binding</keyword>
<dbReference type="OrthoDB" id="10256793at2759"/>
<dbReference type="GO" id="GO:0005737">
    <property type="term" value="C:cytoplasm"/>
    <property type="evidence" value="ECO:0007669"/>
    <property type="project" value="TreeGrafter"/>
</dbReference>
<dbReference type="NCBIfam" id="NF008035">
    <property type="entry name" value="PRK10767.1"/>
    <property type="match status" value="1"/>
</dbReference>